<feature type="compositionally biased region" description="Polar residues" evidence="1">
    <location>
        <begin position="523"/>
        <end position="539"/>
    </location>
</feature>
<feature type="transmembrane region" description="Helical" evidence="2">
    <location>
        <begin position="442"/>
        <end position="468"/>
    </location>
</feature>
<keyword evidence="2" id="KW-0812">Transmembrane</keyword>
<feature type="region of interest" description="Disordered" evidence="1">
    <location>
        <begin position="1"/>
        <end position="49"/>
    </location>
</feature>
<feature type="transmembrane region" description="Helical" evidence="2">
    <location>
        <begin position="67"/>
        <end position="88"/>
    </location>
</feature>
<feature type="transmembrane region" description="Helical" evidence="2">
    <location>
        <begin position="409"/>
        <end position="430"/>
    </location>
</feature>
<sequence length="634" mass="71608">MASLAANSSSSTATTTTTTPAANPPRPNSASTTSTTSATNSLAKPSSKQSQKTAWRIVNKLLPSSGAIQIFIGLVGLILTILGIQWAVQSYNMARWTELKDFRDDCRSVQASGGPFSTACENALRKALEPPPYAPSSYFSRMGKRDFDVTWARGKVYEVTLKVVRVSRMVCRWLLLRGNVTLLAGVHSLESTNAVTVVLQAVRQAWNRATIAAEHVGLSREIIQSACQLLLSIWDSARILQVLIASASQRERHQTTEFAHCAKALSKALLPWSRGLSLFFNNNNIRKFASFCFHPWTFDSVLLLLSTVRRFRSHKDNDYYALFILILLVHHLILWPFWCNNCHGAWWRIISLLSDSTCCALIFIQQDKNKRMSSNDDVYSHARNIAMAMIGIELGYDLLLLVNGFRRSFATFGILFATAVFFVICFLINLKRRGIGKNIYDVLDGVSVMLLAHFVETCFITYCSSILGMGWSLTSPWLLTYGMVVSTVLFWISYTVDIWAMFTFSVLRVCPLKLRTRKAYRSVTSNRRSRKTASGSANSIEGKKKENQDPGHSEYVAKGKKKKYPRKFDDGDRVCLRVATMEAPDLSDIVFNVKQARYKQVKEGWVYEVQEQDKEGFWHGRTRWKKEKALKHAK</sequence>
<evidence type="ECO:0000313" key="4">
    <source>
        <dbReference type="Proteomes" id="UP000235371"/>
    </source>
</evidence>
<dbReference type="EMBL" id="KZ613872">
    <property type="protein sequence ID" value="PMD53447.1"/>
    <property type="molecule type" value="Genomic_DNA"/>
</dbReference>
<evidence type="ECO:0000313" key="3">
    <source>
        <dbReference type="EMBL" id="PMD53447.1"/>
    </source>
</evidence>
<proteinExistence type="predicted"/>
<feature type="compositionally biased region" description="Basic and acidic residues" evidence="1">
    <location>
        <begin position="541"/>
        <end position="557"/>
    </location>
</feature>
<feature type="region of interest" description="Disordered" evidence="1">
    <location>
        <begin position="523"/>
        <end position="560"/>
    </location>
</feature>
<dbReference type="OrthoDB" id="194358at2759"/>
<dbReference type="RefSeq" id="XP_024730351.1">
    <property type="nucleotide sequence ID" value="XM_024881432.1"/>
</dbReference>
<evidence type="ECO:0000256" key="2">
    <source>
        <dbReference type="SAM" id="Phobius"/>
    </source>
</evidence>
<keyword evidence="2" id="KW-0472">Membrane</keyword>
<keyword evidence="4" id="KW-1185">Reference proteome</keyword>
<keyword evidence="2" id="KW-1133">Transmembrane helix</keyword>
<gene>
    <name evidence="3" type="ORF">K444DRAFT_618999</name>
</gene>
<reference evidence="3 4" key="1">
    <citation type="submission" date="2016-04" db="EMBL/GenBank/DDBJ databases">
        <title>A degradative enzymes factory behind the ericoid mycorrhizal symbiosis.</title>
        <authorList>
            <consortium name="DOE Joint Genome Institute"/>
            <person name="Martino E."/>
            <person name="Morin E."/>
            <person name="Grelet G."/>
            <person name="Kuo A."/>
            <person name="Kohler A."/>
            <person name="Daghino S."/>
            <person name="Barry K."/>
            <person name="Choi C."/>
            <person name="Cichocki N."/>
            <person name="Clum A."/>
            <person name="Copeland A."/>
            <person name="Hainaut M."/>
            <person name="Haridas S."/>
            <person name="Labutti K."/>
            <person name="Lindquist E."/>
            <person name="Lipzen A."/>
            <person name="Khouja H.-R."/>
            <person name="Murat C."/>
            <person name="Ohm R."/>
            <person name="Olson A."/>
            <person name="Spatafora J."/>
            <person name="Veneault-Fourrey C."/>
            <person name="Henrissat B."/>
            <person name="Grigoriev I."/>
            <person name="Martin F."/>
            <person name="Perotto S."/>
        </authorList>
    </citation>
    <scope>NUCLEOTIDE SEQUENCE [LARGE SCALE GENOMIC DNA]</scope>
    <source>
        <strain evidence="3 4">E</strain>
    </source>
</reference>
<dbReference type="GeneID" id="36589509"/>
<dbReference type="InParanoid" id="A0A2J6SRQ7"/>
<dbReference type="Proteomes" id="UP000235371">
    <property type="component" value="Unassembled WGS sequence"/>
</dbReference>
<name>A0A2J6SRQ7_9HELO</name>
<feature type="compositionally biased region" description="Low complexity" evidence="1">
    <location>
        <begin position="1"/>
        <end position="21"/>
    </location>
</feature>
<protein>
    <submittedName>
        <fullName evidence="3">Uncharacterized protein</fullName>
    </submittedName>
</protein>
<dbReference type="AlphaFoldDB" id="A0A2J6SRQ7"/>
<evidence type="ECO:0000256" key="1">
    <source>
        <dbReference type="SAM" id="MobiDB-lite"/>
    </source>
</evidence>
<feature type="transmembrane region" description="Helical" evidence="2">
    <location>
        <begin position="488"/>
        <end position="510"/>
    </location>
</feature>
<accession>A0A2J6SRQ7</accession>
<feature type="transmembrane region" description="Helical" evidence="2">
    <location>
        <begin position="319"/>
        <end position="338"/>
    </location>
</feature>
<feature type="compositionally biased region" description="Low complexity" evidence="1">
    <location>
        <begin position="28"/>
        <end position="41"/>
    </location>
</feature>
<organism evidence="3 4">
    <name type="scientific">Hyaloscypha bicolor E</name>
    <dbReference type="NCBI Taxonomy" id="1095630"/>
    <lineage>
        <taxon>Eukaryota</taxon>
        <taxon>Fungi</taxon>
        <taxon>Dikarya</taxon>
        <taxon>Ascomycota</taxon>
        <taxon>Pezizomycotina</taxon>
        <taxon>Leotiomycetes</taxon>
        <taxon>Helotiales</taxon>
        <taxon>Hyaloscyphaceae</taxon>
        <taxon>Hyaloscypha</taxon>
        <taxon>Hyaloscypha bicolor</taxon>
    </lineage>
</organism>